<feature type="transmembrane region" description="Helical" evidence="1">
    <location>
        <begin position="9"/>
        <end position="29"/>
    </location>
</feature>
<evidence type="ECO:0000313" key="2">
    <source>
        <dbReference type="EMBL" id="ANS26416.1"/>
    </source>
</evidence>
<feature type="transmembrane region" description="Helical" evidence="1">
    <location>
        <begin position="354"/>
        <end position="375"/>
    </location>
</feature>
<feature type="transmembrane region" description="Helical" evidence="1">
    <location>
        <begin position="240"/>
        <end position="270"/>
    </location>
</feature>
<sequence length="448" mass="47312">MHDRKVRGIALNLCAGVALVVGALGVGALAPEHGATILAAFAALVVAAFAYSKPDAALISWLVVVAVVPFWTTTYVGGIGLPPGSTFGLPVLAGIAAAKVSKLERTRVTWMDLSIIGASLLIAYLWIGGQLNGFAFVRDVVFVWLVAYVLGRCATPRVMSGYAIIMSAVAAWGLIEFFFGMHLFIDWLPSANQTFYLIQERAGVARSEAAFGHAIAYGAALVMAIPFAQRLPRHAVLVQLLLVGGVAVSLSRGPLLALALTLTLTTWVLADSRLRVRYTLLTLIGGGAAYVIVTDLYSGVYSDEVAGSGNARLDQYFAVRDHLNWLTSSLSFSGPDGAPVVGGIQIIDSTPLRLAVNFGIITALLLLIPVLIAMFRVLSRKAGTASVALAGQIPVLLVTSLITQWQALIFFAMGMVVTEVINGKALNSTADQDGSLTPLRAPIPSARR</sequence>
<proteinExistence type="predicted"/>
<feature type="transmembrane region" description="Helical" evidence="1">
    <location>
        <begin position="162"/>
        <end position="185"/>
    </location>
</feature>
<dbReference type="EMBL" id="CP009111">
    <property type="protein sequence ID" value="ANS26416.1"/>
    <property type="molecule type" value="Genomic_DNA"/>
</dbReference>
<dbReference type="AlphaFoldDB" id="A0A1B1K1D0"/>
<feature type="transmembrane region" description="Helical" evidence="1">
    <location>
        <begin position="210"/>
        <end position="228"/>
    </location>
</feature>
<feature type="transmembrane region" description="Helical" evidence="1">
    <location>
        <begin position="276"/>
        <end position="293"/>
    </location>
</feature>
<evidence type="ECO:0000256" key="1">
    <source>
        <dbReference type="SAM" id="Phobius"/>
    </source>
</evidence>
<feature type="transmembrane region" description="Helical" evidence="1">
    <location>
        <begin position="108"/>
        <end position="127"/>
    </location>
</feature>
<dbReference type="RefSeq" id="WP_065489812.1">
    <property type="nucleotide sequence ID" value="NZ_CP009111.1"/>
</dbReference>
<accession>A0A1B1K1D0</accession>
<protein>
    <submittedName>
        <fullName evidence="2">Putative membrane protein</fullName>
    </submittedName>
</protein>
<evidence type="ECO:0000313" key="3">
    <source>
        <dbReference type="Proteomes" id="UP000186108"/>
    </source>
</evidence>
<gene>
    <name evidence="2" type="ORF">R1CP_08480</name>
</gene>
<name>A0A1B1K1D0_RHOOP</name>
<feature type="transmembrane region" description="Helical" evidence="1">
    <location>
        <begin position="395"/>
        <end position="417"/>
    </location>
</feature>
<feature type="transmembrane region" description="Helical" evidence="1">
    <location>
        <begin position="58"/>
        <end position="78"/>
    </location>
</feature>
<organism evidence="2 3">
    <name type="scientific">Rhodococcus opacus</name>
    <name type="common">Nocardia opaca</name>
    <dbReference type="NCBI Taxonomy" id="37919"/>
    <lineage>
        <taxon>Bacteria</taxon>
        <taxon>Bacillati</taxon>
        <taxon>Actinomycetota</taxon>
        <taxon>Actinomycetes</taxon>
        <taxon>Mycobacteriales</taxon>
        <taxon>Nocardiaceae</taxon>
        <taxon>Rhodococcus</taxon>
    </lineage>
</organism>
<dbReference type="Proteomes" id="UP000186108">
    <property type="component" value="Chromosome"/>
</dbReference>
<dbReference type="PATRIC" id="fig|37919.13.peg.1748"/>
<feature type="transmembrane region" description="Helical" evidence="1">
    <location>
        <begin position="35"/>
        <end position="51"/>
    </location>
</feature>
<reference evidence="2 3" key="1">
    <citation type="submission" date="2014-07" db="EMBL/GenBank/DDBJ databases">
        <authorList>
            <person name="Zhang J.E."/>
            <person name="Yang H."/>
            <person name="Guo J."/>
            <person name="Deng Z."/>
            <person name="Luo H."/>
            <person name="Luo M."/>
            <person name="Zhao B."/>
        </authorList>
    </citation>
    <scope>NUCLEOTIDE SEQUENCE [LARGE SCALE GENOMIC DNA]</scope>
    <source>
        <strain evidence="2 3">1CP</strain>
    </source>
</reference>
<keyword evidence="1" id="KW-1133">Transmembrane helix</keyword>
<keyword evidence="1" id="KW-0472">Membrane</keyword>
<keyword evidence="1" id="KW-0812">Transmembrane</keyword>